<keyword evidence="10" id="KW-1185">Reference proteome</keyword>
<evidence type="ECO:0000256" key="5">
    <source>
        <dbReference type="ARBA" id="ARBA00022692"/>
    </source>
</evidence>
<evidence type="ECO:0000313" key="9">
    <source>
        <dbReference type="EMBL" id="GEP31988.1"/>
    </source>
</evidence>
<evidence type="ECO:0000256" key="3">
    <source>
        <dbReference type="ARBA" id="ARBA00022448"/>
    </source>
</evidence>
<evidence type="ECO:0008006" key="11">
    <source>
        <dbReference type="Google" id="ProtNLM"/>
    </source>
</evidence>
<dbReference type="RefSeq" id="WP_147074932.1">
    <property type="nucleotide sequence ID" value="NZ_AP021884.1"/>
</dbReference>
<feature type="chain" id="PRO_5021941541" description="Outer membrane efflux protein" evidence="8">
    <location>
        <begin position="29"/>
        <end position="434"/>
    </location>
</feature>
<dbReference type="GO" id="GO:0015288">
    <property type="term" value="F:porin activity"/>
    <property type="evidence" value="ECO:0007669"/>
    <property type="project" value="TreeGrafter"/>
</dbReference>
<dbReference type="OrthoDB" id="8563920at2"/>
<sequence>MKGGLVCRFSHLAAALAAGLLGWGLAGAAGASELTDLLRHTLDNPAIAARTGQAEAARRDLGAADLRYFGSGSAFAGRTHFEGPRVVGIFTPILPLSPIPLAQDISQYGIAYTLPVDVFGVIAAERAQARAGQQSAELLARQETLLRLHQTLSAYVRLQALAQQAAALSTQQEELAAYARRVRAEVKLGSAAGLDVSLVQSDLARLNARQTVLEGNRGAALAALQAASGATTAALSGAISIPRLAPADTRASLPVALARAQLHAADAAASKARRSLLPAFSGNAQYAQYSGADVHRDAWSIGVNMVIPLDAAAYRSASAAAVRARAAADQVRAAQSDTVSQIAALNASYQAALANAQALQTEVEHRTRVVAVEREKWRLGASTMENLLRQERDRLDAQFQLADAEAQAALAWSSIQVLQGAAPATYIQTWDLKR</sequence>
<organism evidence="9 10">
    <name type="scientific">Sulfuriferula plumbiphila</name>
    <dbReference type="NCBI Taxonomy" id="171865"/>
    <lineage>
        <taxon>Bacteria</taxon>
        <taxon>Pseudomonadati</taxon>
        <taxon>Pseudomonadota</taxon>
        <taxon>Betaproteobacteria</taxon>
        <taxon>Nitrosomonadales</taxon>
        <taxon>Sulfuricellaceae</taxon>
        <taxon>Sulfuriferula</taxon>
    </lineage>
</organism>
<protein>
    <recommendedName>
        <fullName evidence="11">Outer membrane efflux protein</fullName>
    </recommendedName>
</protein>
<dbReference type="GO" id="GO:0009279">
    <property type="term" value="C:cell outer membrane"/>
    <property type="evidence" value="ECO:0007669"/>
    <property type="project" value="UniProtKB-SubCell"/>
</dbReference>
<name>A0A512LBW6_9PROT</name>
<feature type="signal peptide" evidence="8">
    <location>
        <begin position="1"/>
        <end position="28"/>
    </location>
</feature>
<dbReference type="AlphaFoldDB" id="A0A512LBW6"/>
<dbReference type="Proteomes" id="UP000321337">
    <property type="component" value="Unassembled WGS sequence"/>
</dbReference>
<evidence type="ECO:0000256" key="7">
    <source>
        <dbReference type="ARBA" id="ARBA00023237"/>
    </source>
</evidence>
<keyword evidence="4" id="KW-1134">Transmembrane beta strand</keyword>
<dbReference type="GO" id="GO:0015562">
    <property type="term" value="F:efflux transmembrane transporter activity"/>
    <property type="evidence" value="ECO:0007669"/>
    <property type="project" value="InterPro"/>
</dbReference>
<keyword evidence="7" id="KW-0998">Cell outer membrane</keyword>
<dbReference type="InterPro" id="IPR051906">
    <property type="entry name" value="TolC-like"/>
</dbReference>
<evidence type="ECO:0000256" key="4">
    <source>
        <dbReference type="ARBA" id="ARBA00022452"/>
    </source>
</evidence>
<gene>
    <name evidence="9" type="ORF">TPL01_31260</name>
</gene>
<dbReference type="PANTHER" id="PTHR30026">
    <property type="entry name" value="OUTER MEMBRANE PROTEIN TOLC"/>
    <property type="match status" value="1"/>
</dbReference>
<keyword evidence="5" id="KW-0812">Transmembrane</keyword>
<accession>A0A512LBW6</accession>
<evidence type="ECO:0000256" key="1">
    <source>
        <dbReference type="ARBA" id="ARBA00004442"/>
    </source>
</evidence>
<evidence type="ECO:0000256" key="2">
    <source>
        <dbReference type="ARBA" id="ARBA00007613"/>
    </source>
</evidence>
<dbReference type="PANTHER" id="PTHR30026:SF20">
    <property type="entry name" value="OUTER MEMBRANE PROTEIN TOLC"/>
    <property type="match status" value="1"/>
</dbReference>
<proteinExistence type="inferred from homology"/>
<dbReference type="Gene3D" id="1.20.1600.10">
    <property type="entry name" value="Outer membrane efflux proteins (OEP)"/>
    <property type="match status" value="1"/>
</dbReference>
<keyword evidence="3" id="KW-0813">Transport</keyword>
<keyword evidence="6" id="KW-0472">Membrane</keyword>
<evidence type="ECO:0000256" key="8">
    <source>
        <dbReference type="SAM" id="SignalP"/>
    </source>
</evidence>
<dbReference type="GO" id="GO:1990281">
    <property type="term" value="C:efflux pump complex"/>
    <property type="evidence" value="ECO:0007669"/>
    <property type="project" value="TreeGrafter"/>
</dbReference>
<dbReference type="SUPFAM" id="SSF56954">
    <property type="entry name" value="Outer membrane efflux proteins (OEP)"/>
    <property type="match status" value="1"/>
</dbReference>
<dbReference type="EMBL" id="BKAD01000042">
    <property type="protein sequence ID" value="GEP31988.1"/>
    <property type="molecule type" value="Genomic_DNA"/>
</dbReference>
<keyword evidence="8" id="KW-0732">Signal</keyword>
<evidence type="ECO:0000313" key="10">
    <source>
        <dbReference type="Proteomes" id="UP000321337"/>
    </source>
</evidence>
<comment type="subcellular location">
    <subcellularLocation>
        <location evidence="1">Cell outer membrane</location>
    </subcellularLocation>
</comment>
<dbReference type="InterPro" id="IPR003423">
    <property type="entry name" value="OMP_efflux"/>
</dbReference>
<comment type="caution">
    <text evidence="9">The sequence shown here is derived from an EMBL/GenBank/DDBJ whole genome shotgun (WGS) entry which is preliminary data.</text>
</comment>
<reference evidence="9 10" key="1">
    <citation type="submission" date="2019-07" db="EMBL/GenBank/DDBJ databases">
        <title>Whole genome shotgun sequence of Thiobacillus plumbophilus NBRC 107929.</title>
        <authorList>
            <person name="Hosoyama A."/>
            <person name="Uohara A."/>
            <person name="Ohji S."/>
            <person name="Ichikawa N."/>
        </authorList>
    </citation>
    <scope>NUCLEOTIDE SEQUENCE [LARGE SCALE GENOMIC DNA]</scope>
    <source>
        <strain evidence="9 10">NBRC 107929</strain>
    </source>
</reference>
<dbReference type="Pfam" id="PF02321">
    <property type="entry name" value="OEP"/>
    <property type="match status" value="1"/>
</dbReference>
<comment type="similarity">
    <text evidence="2">Belongs to the outer membrane factor (OMF) (TC 1.B.17) family.</text>
</comment>
<evidence type="ECO:0000256" key="6">
    <source>
        <dbReference type="ARBA" id="ARBA00023136"/>
    </source>
</evidence>